<feature type="transmembrane region" description="Helical" evidence="6">
    <location>
        <begin position="153"/>
        <end position="172"/>
    </location>
</feature>
<dbReference type="CDD" id="cd10432">
    <property type="entry name" value="BI-1-like_bacterial"/>
    <property type="match status" value="1"/>
</dbReference>
<evidence type="ECO:0000313" key="8">
    <source>
        <dbReference type="EMBL" id="OAP94865.1"/>
    </source>
</evidence>
<reference evidence="8" key="1">
    <citation type="submission" date="2016-04" db="EMBL/GenBank/DDBJ databases">
        <title>Fast-growing isolate from the root nodules of Vavilovia formosa.</title>
        <authorList>
            <person name="Kimeklis A."/>
            <person name="Safronova V."/>
            <person name="Belimov A."/>
            <person name="Andronov E."/>
        </authorList>
    </citation>
    <scope>NUCLEOTIDE SEQUENCE [LARGE SCALE GENOMIC DNA]</scope>
    <source>
        <strain evidence="8">Vaf-46</strain>
    </source>
</reference>
<sequence length="242" mass="26329">MADLRNYQSRAQTGEMIDQGLRAYMLKVYNLMALGLAITGVAAYLSFQFAFANGELTAFGQAIYVSPLKWVVILAPLALVFFLSFRINTMTVAAAQTTFAVYAALVGLSLSSIFLIYTGQSVVQTFFVTAASFGALSLYGYTTKRNLSAMGSFLIMGLFGLIIASLVNIFLASSAVQFAISVLGVLIFAGLTAYDTQRIKELYLEADDVAVAGRKAIMGALTLYLDFINLFMFLLQFMGNRK</sequence>
<gene>
    <name evidence="8" type="ORF">A4U53_19885</name>
    <name evidence="7" type="ORF">GR204_20370</name>
</gene>
<feature type="transmembrane region" description="Helical" evidence="6">
    <location>
        <begin position="123"/>
        <end position="141"/>
    </location>
</feature>
<dbReference type="eggNOG" id="COG0670">
    <property type="taxonomic scope" value="Bacteria"/>
</dbReference>
<dbReference type="RefSeq" id="WP_064247272.1">
    <property type="nucleotide sequence ID" value="NZ_CAXURF020000001.1"/>
</dbReference>
<name>A0A179BU09_RHILE</name>
<evidence type="ECO:0000313" key="9">
    <source>
        <dbReference type="Proteomes" id="UP000471560"/>
    </source>
</evidence>
<keyword evidence="3 6" id="KW-0812">Transmembrane</keyword>
<dbReference type="PANTHER" id="PTHR23291:SF50">
    <property type="entry name" value="PROTEIN LIFEGUARD 4"/>
    <property type="match status" value="1"/>
</dbReference>
<dbReference type="PANTHER" id="PTHR23291">
    <property type="entry name" value="BAX INHIBITOR-RELATED"/>
    <property type="match status" value="1"/>
</dbReference>
<evidence type="ECO:0000256" key="3">
    <source>
        <dbReference type="ARBA" id="ARBA00022692"/>
    </source>
</evidence>
<dbReference type="Proteomes" id="UP000471560">
    <property type="component" value="Unassembled WGS sequence"/>
</dbReference>
<evidence type="ECO:0000256" key="6">
    <source>
        <dbReference type="RuleBase" id="RU004379"/>
    </source>
</evidence>
<dbReference type="AlphaFoldDB" id="A0A179BU09"/>
<evidence type="ECO:0000256" key="2">
    <source>
        <dbReference type="ARBA" id="ARBA00010350"/>
    </source>
</evidence>
<feature type="transmembrane region" description="Helical" evidence="6">
    <location>
        <begin position="99"/>
        <end position="117"/>
    </location>
</feature>
<keyword evidence="5 6" id="KW-0472">Membrane</keyword>
<dbReference type="Pfam" id="PF01027">
    <property type="entry name" value="Bax1-I"/>
    <property type="match status" value="1"/>
</dbReference>
<protein>
    <submittedName>
        <fullName evidence="7">BAX inhibitor (BI)-1/YccA family protein</fullName>
    </submittedName>
</protein>
<dbReference type="EMBL" id="LWBS01000154">
    <property type="protein sequence ID" value="OAP94865.1"/>
    <property type="molecule type" value="Genomic_DNA"/>
</dbReference>
<reference evidence="7 9" key="2">
    <citation type="submission" date="2019-12" db="EMBL/GenBank/DDBJ databases">
        <title>Rhizobium genotypes associated with high levels of biological nitrogen fixation by grain legumes in a temperate-maritime cropping system.</title>
        <authorList>
            <person name="Maluk M."/>
            <person name="Francesc Ferrando Molina F."/>
            <person name="Lopez Del Egido L."/>
            <person name="Lafos M."/>
            <person name="Langarica-Fuentes A."/>
            <person name="Gebre Yohannes G."/>
            <person name="Young M.W."/>
            <person name="Martin P."/>
            <person name="Gantlett R."/>
            <person name="Kenicer G."/>
            <person name="Hawes C."/>
            <person name="Begg G.S."/>
            <person name="Quilliam R.S."/>
            <person name="Squire G.R."/>
            <person name="Poole P.S."/>
            <person name="Young P.W."/>
            <person name="Iannetta P.M."/>
            <person name="James E.K."/>
        </authorList>
    </citation>
    <scope>NUCLEOTIDE SEQUENCE [LARGE SCALE GENOMIC DNA]</scope>
    <source>
        <strain evidence="7 9">JHI1096</strain>
    </source>
</reference>
<comment type="similarity">
    <text evidence="2 6">Belongs to the BI1 family.</text>
</comment>
<comment type="caution">
    <text evidence="8">The sequence shown here is derived from an EMBL/GenBank/DDBJ whole genome shotgun (WGS) entry which is preliminary data.</text>
</comment>
<proteinExistence type="inferred from homology"/>
<feature type="transmembrane region" description="Helical" evidence="6">
    <location>
        <begin position="216"/>
        <end position="238"/>
    </location>
</feature>
<dbReference type="InterPro" id="IPR006214">
    <property type="entry name" value="Bax_inhibitor_1-related"/>
</dbReference>
<feature type="transmembrane region" description="Helical" evidence="6">
    <location>
        <begin position="67"/>
        <end position="87"/>
    </location>
</feature>
<evidence type="ECO:0000256" key="4">
    <source>
        <dbReference type="ARBA" id="ARBA00022989"/>
    </source>
</evidence>
<evidence type="ECO:0000256" key="5">
    <source>
        <dbReference type="ARBA" id="ARBA00023136"/>
    </source>
</evidence>
<feature type="transmembrane region" description="Helical" evidence="6">
    <location>
        <begin position="28"/>
        <end position="47"/>
    </location>
</feature>
<keyword evidence="4 6" id="KW-1133">Transmembrane helix</keyword>
<evidence type="ECO:0000313" key="7">
    <source>
        <dbReference type="EMBL" id="NEI36317.1"/>
    </source>
</evidence>
<dbReference type="EMBL" id="WUEZ01000023">
    <property type="protein sequence ID" value="NEI36317.1"/>
    <property type="molecule type" value="Genomic_DNA"/>
</dbReference>
<comment type="subcellular location">
    <subcellularLocation>
        <location evidence="1">Membrane</location>
        <topology evidence="1">Multi-pass membrane protein</topology>
    </subcellularLocation>
</comment>
<evidence type="ECO:0000256" key="1">
    <source>
        <dbReference type="ARBA" id="ARBA00004141"/>
    </source>
</evidence>
<accession>A0A179BU09</accession>
<feature type="transmembrane region" description="Helical" evidence="6">
    <location>
        <begin position="178"/>
        <end position="195"/>
    </location>
</feature>
<dbReference type="GO" id="GO:0005886">
    <property type="term" value="C:plasma membrane"/>
    <property type="evidence" value="ECO:0007669"/>
    <property type="project" value="TreeGrafter"/>
</dbReference>
<organism evidence="8">
    <name type="scientific">Rhizobium leguminosarum</name>
    <dbReference type="NCBI Taxonomy" id="384"/>
    <lineage>
        <taxon>Bacteria</taxon>
        <taxon>Pseudomonadati</taxon>
        <taxon>Pseudomonadota</taxon>
        <taxon>Alphaproteobacteria</taxon>
        <taxon>Hyphomicrobiales</taxon>
        <taxon>Rhizobiaceae</taxon>
        <taxon>Rhizobium/Agrobacterium group</taxon>
        <taxon>Rhizobium</taxon>
    </lineage>
</organism>